<dbReference type="KEGG" id="vbo:CKY39_12210"/>
<name>A0A250DHP2_9BURK</name>
<dbReference type="Proteomes" id="UP000217154">
    <property type="component" value="Chromosome"/>
</dbReference>
<gene>
    <name evidence="2" type="ORF">CKY39_12210</name>
</gene>
<protein>
    <submittedName>
        <fullName evidence="2">Uncharacterized protein</fullName>
    </submittedName>
</protein>
<evidence type="ECO:0000256" key="1">
    <source>
        <dbReference type="SAM" id="MobiDB-lite"/>
    </source>
</evidence>
<proteinExistence type="predicted"/>
<accession>A0A250DHP2</accession>
<reference evidence="2 3" key="1">
    <citation type="submission" date="2017-09" db="EMBL/GenBank/DDBJ databases">
        <title>The diverse metabolic capabilities of V. boronicumulans make it an excellent choice for continued studies on novel biodegradation.</title>
        <authorList>
            <person name="Sun S."/>
        </authorList>
    </citation>
    <scope>NUCLEOTIDE SEQUENCE [LARGE SCALE GENOMIC DNA]</scope>
    <source>
        <strain evidence="2 3">J1</strain>
    </source>
</reference>
<dbReference type="AlphaFoldDB" id="A0A250DHP2"/>
<feature type="region of interest" description="Disordered" evidence="1">
    <location>
        <begin position="85"/>
        <end position="115"/>
    </location>
</feature>
<sequence length="115" mass="12581">MKAFSLFIVELNEGTTNAALSADFAELLRTVQTTGRAGSLTLKVKVAPATRSNSGSVDKVTITADRKLELPKPEQASDFFWLTEDGETSRNHPRQQELQLRDVSTATPPSTFKEA</sequence>
<organism evidence="2 3">
    <name type="scientific">Variovorax boronicumulans</name>
    <dbReference type="NCBI Taxonomy" id="436515"/>
    <lineage>
        <taxon>Bacteria</taxon>
        <taxon>Pseudomonadati</taxon>
        <taxon>Pseudomonadota</taxon>
        <taxon>Betaproteobacteria</taxon>
        <taxon>Burkholderiales</taxon>
        <taxon>Comamonadaceae</taxon>
        <taxon>Variovorax</taxon>
    </lineage>
</organism>
<evidence type="ECO:0000313" key="3">
    <source>
        <dbReference type="Proteomes" id="UP000217154"/>
    </source>
</evidence>
<evidence type="ECO:0000313" key="2">
    <source>
        <dbReference type="EMBL" id="ATA53896.1"/>
    </source>
</evidence>
<dbReference type="RefSeq" id="WP_095744639.1">
    <property type="nucleotide sequence ID" value="NZ_CP023284.1"/>
</dbReference>
<dbReference type="EMBL" id="CP023284">
    <property type="protein sequence ID" value="ATA53896.1"/>
    <property type="molecule type" value="Genomic_DNA"/>
</dbReference>
<feature type="compositionally biased region" description="Polar residues" evidence="1">
    <location>
        <begin position="96"/>
        <end position="115"/>
    </location>
</feature>